<sequence length="374" mass="41559">MAKDDASIPAWQRASASPSQAAPEDGKGQTLKEAEESDMPEFDFKDSDGMSVPPTREEAAKFLQHPGTEKAGAEEKIRFLEVKGVKQDDIEALIPEAQEYFQAEQQREAAELARESEPQSRPQSIPEARRDVPPLVTYPEFLVQRQKPAPLITTNFLLNTMYGTVGAIAGMYGLSKYYLQPMHQELSEARHEFFGHASSKLDDLTEKLSKVTTLPPKNKPHDDKDANGSDNESDGSDGDPTELFHRDIGVQTSPSLSRPQSSWSIADSQEGTAPDPLSLQTSRIASLASQIRNLEQSRTASGGKEKDISDQLGTFSTYLNELMYSSPYYSYKNTVPTWNNTSSTPSDEFDRLRQEIRSMKGVMLSARNFPRRGT</sequence>
<gene>
    <name evidence="3" type="ORF">BT63DRAFT_425639</name>
</gene>
<dbReference type="Gene3D" id="1.10.10.10">
    <property type="entry name" value="Winged helix-like DNA-binding domain superfamily/Winged helix DNA-binding domain"/>
    <property type="match status" value="1"/>
</dbReference>
<protein>
    <recommendedName>
        <fullName evidence="2">Peroxisome membrane anchor protein Pex14p N-terminal domain-containing protein</fullName>
    </recommendedName>
</protein>
<feature type="compositionally biased region" description="Basic and acidic residues" evidence="1">
    <location>
        <begin position="105"/>
        <end position="118"/>
    </location>
</feature>
<dbReference type="OrthoDB" id="441517at2759"/>
<dbReference type="Proteomes" id="UP000799302">
    <property type="component" value="Unassembled WGS sequence"/>
</dbReference>
<evidence type="ECO:0000313" key="4">
    <source>
        <dbReference type="Proteomes" id="UP000799302"/>
    </source>
</evidence>
<evidence type="ECO:0000259" key="2">
    <source>
        <dbReference type="Pfam" id="PF04695"/>
    </source>
</evidence>
<dbReference type="InterPro" id="IPR036388">
    <property type="entry name" value="WH-like_DNA-bd_sf"/>
</dbReference>
<organism evidence="3 4">
    <name type="scientific">Microthyrium microscopicum</name>
    <dbReference type="NCBI Taxonomy" id="703497"/>
    <lineage>
        <taxon>Eukaryota</taxon>
        <taxon>Fungi</taxon>
        <taxon>Dikarya</taxon>
        <taxon>Ascomycota</taxon>
        <taxon>Pezizomycotina</taxon>
        <taxon>Dothideomycetes</taxon>
        <taxon>Dothideomycetes incertae sedis</taxon>
        <taxon>Microthyriales</taxon>
        <taxon>Microthyriaceae</taxon>
        <taxon>Microthyrium</taxon>
    </lineage>
</organism>
<feature type="compositionally biased region" description="Low complexity" evidence="1">
    <location>
        <begin position="253"/>
        <end position="264"/>
    </location>
</feature>
<dbReference type="InterPro" id="IPR006785">
    <property type="entry name" value="Pex14_N"/>
</dbReference>
<dbReference type="Pfam" id="PF04695">
    <property type="entry name" value="Pex14_N"/>
    <property type="match status" value="1"/>
</dbReference>
<proteinExistence type="predicted"/>
<feature type="region of interest" description="Disordered" evidence="1">
    <location>
        <begin position="104"/>
        <end position="132"/>
    </location>
</feature>
<evidence type="ECO:0000256" key="1">
    <source>
        <dbReference type="SAM" id="MobiDB-lite"/>
    </source>
</evidence>
<feature type="compositionally biased region" description="Acidic residues" evidence="1">
    <location>
        <begin position="231"/>
        <end position="240"/>
    </location>
</feature>
<dbReference type="AlphaFoldDB" id="A0A6A6U9N4"/>
<keyword evidence="4" id="KW-1185">Reference proteome</keyword>
<dbReference type="EMBL" id="MU004236">
    <property type="protein sequence ID" value="KAF2668316.1"/>
    <property type="molecule type" value="Genomic_DNA"/>
</dbReference>
<accession>A0A6A6U9N4</accession>
<evidence type="ECO:0000313" key="3">
    <source>
        <dbReference type="EMBL" id="KAF2668316.1"/>
    </source>
</evidence>
<name>A0A6A6U9N4_9PEZI</name>
<feature type="domain" description="Peroxisome membrane anchor protein Pex14p N-terminal" evidence="2">
    <location>
        <begin position="57"/>
        <end position="95"/>
    </location>
</feature>
<feature type="region of interest" description="Disordered" evidence="1">
    <location>
        <begin position="211"/>
        <end position="278"/>
    </location>
</feature>
<reference evidence="3" key="1">
    <citation type="journal article" date="2020" name="Stud. Mycol.">
        <title>101 Dothideomycetes genomes: a test case for predicting lifestyles and emergence of pathogens.</title>
        <authorList>
            <person name="Haridas S."/>
            <person name="Albert R."/>
            <person name="Binder M."/>
            <person name="Bloem J."/>
            <person name="Labutti K."/>
            <person name="Salamov A."/>
            <person name="Andreopoulos B."/>
            <person name="Baker S."/>
            <person name="Barry K."/>
            <person name="Bills G."/>
            <person name="Bluhm B."/>
            <person name="Cannon C."/>
            <person name="Castanera R."/>
            <person name="Culley D."/>
            <person name="Daum C."/>
            <person name="Ezra D."/>
            <person name="Gonzalez J."/>
            <person name="Henrissat B."/>
            <person name="Kuo A."/>
            <person name="Liang C."/>
            <person name="Lipzen A."/>
            <person name="Lutzoni F."/>
            <person name="Magnuson J."/>
            <person name="Mondo S."/>
            <person name="Nolan M."/>
            <person name="Ohm R."/>
            <person name="Pangilinan J."/>
            <person name="Park H.-J."/>
            <person name="Ramirez L."/>
            <person name="Alfaro M."/>
            <person name="Sun H."/>
            <person name="Tritt A."/>
            <person name="Yoshinaga Y."/>
            <person name="Zwiers L.-H."/>
            <person name="Turgeon B."/>
            <person name="Goodwin S."/>
            <person name="Spatafora J."/>
            <person name="Crous P."/>
            <person name="Grigoriev I."/>
        </authorList>
    </citation>
    <scope>NUCLEOTIDE SEQUENCE</scope>
    <source>
        <strain evidence="3">CBS 115976</strain>
    </source>
</reference>
<feature type="compositionally biased region" description="Low complexity" evidence="1">
    <location>
        <begin position="9"/>
        <end position="23"/>
    </location>
</feature>
<feature type="compositionally biased region" description="Basic and acidic residues" evidence="1">
    <location>
        <begin position="24"/>
        <end position="34"/>
    </location>
</feature>
<feature type="region of interest" description="Disordered" evidence="1">
    <location>
        <begin position="1"/>
        <end position="70"/>
    </location>
</feature>